<feature type="compositionally biased region" description="Low complexity" evidence="1">
    <location>
        <begin position="1"/>
        <end position="11"/>
    </location>
</feature>
<name>A0A517KVY7_9PEZI</name>
<feature type="region of interest" description="Disordered" evidence="1">
    <location>
        <begin position="739"/>
        <end position="802"/>
    </location>
</feature>
<feature type="compositionally biased region" description="Polar residues" evidence="1">
    <location>
        <begin position="650"/>
        <end position="663"/>
    </location>
</feature>
<feature type="compositionally biased region" description="Low complexity" evidence="1">
    <location>
        <begin position="217"/>
        <end position="231"/>
    </location>
</feature>
<accession>A0A517KVY7</accession>
<feature type="region of interest" description="Disordered" evidence="1">
    <location>
        <begin position="1158"/>
        <end position="1231"/>
    </location>
</feature>
<evidence type="ECO:0000256" key="1">
    <source>
        <dbReference type="SAM" id="MobiDB-lite"/>
    </source>
</evidence>
<feature type="compositionally biased region" description="Polar residues" evidence="1">
    <location>
        <begin position="444"/>
        <end position="473"/>
    </location>
</feature>
<dbReference type="OrthoDB" id="3944295at2759"/>
<feature type="compositionally biased region" description="Basic residues" evidence="1">
    <location>
        <begin position="12"/>
        <end position="21"/>
    </location>
</feature>
<feature type="compositionally biased region" description="Polar residues" evidence="1">
    <location>
        <begin position="615"/>
        <end position="628"/>
    </location>
</feature>
<protein>
    <submittedName>
        <fullName evidence="2">Uncharacterized protein</fullName>
    </submittedName>
</protein>
<feature type="region of interest" description="Disordered" evidence="1">
    <location>
        <begin position="1"/>
        <end position="97"/>
    </location>
</feature>
<feature type="compositionally biased region" description="Basic and acidic residues" evidence="1">
    <location>
        <begin position="396"/>
        <end position="407"/>
    </location>
</feature>
<reference evidence="2 3" key="1">
    <citation type="submission" date="2019-07" db="EMBL/GenBank/DDBJ databases">
        <title>Finished genome of Venturia effusa.</title>
        <authorList>
            <person name="Young C.A."/>
            <person name="Cox M.P."/>
            <person name="Ganley A.R.D."/>
            <person name="David W.J."/>
        </authorList>
    </citation>
    <scope>NUCLEOTIDE SEQUENCE [LARGE SCALE GENOMIC DNA]</scope>
    <source>
        <strain evidence="3">albino</strain>
    </source>
</reference>
<feature type="region of interest" description="Disordered" evidence="1">
    <location>
        <begin position="431"/>
        <end position="680"/>
    </location>
</feature>
<feature type="compositionally biased region" description="Acidic residues" evidence="1">
    <location>
        <begin position="1218"/>
        <end position="1231"/>
    </location>
</feature>
<evidence type="ECO:0000313" key="2">
    <source>
        <dbReference type="EMBL" id="QDS67552.1"/>
    </source>
</evidence>
<feature type="region of interest" description="Disordered" evidence="1">
    <location>
        <begin position="162"/>
        <end position="278"/>
    </location>
</feature>
<keyword evidence="3" id="KW-1185">Reference proteome</keyword>
<feature type="compositionally biased region" description="Polar residues" evidence="1">
    <location>
        <begin position="501"/>
        <end position="512"/>
    </location>
</feature>
<feature type="compositionally biased region" description="Basic residues" evidence="1">
    <location>
        <begin position="248"/>
        <end position="257"/>
    </location>
</feature>
<dbReference type="AlphaFoldDB" id="A0A517KVY7"/>
<dbReference type="EMBL" id="CP042185">
    <property type="protein sequence ID" value="QDS67552.1"/>
    <property type="molecule type" value="Genomic_DNA"/>
</dbReference>
<proteinExistence type="predicted"/>
<feature type="region of interest" description="Disordered" evidence="1">
    <location>
        <begin position="967"/>
        <end position="990"/>
    </location>
</feature>
<feature type="compositionally biased region" description="Polar residues" evidence="1">
    <location>
        <begin position="482"/>
        <end position="491"/>
    </location>
</feature>
<feature type="compositionally biased region" description="Polar residues" evidence="1">
    <location>
        <begin position="786"/>
        <end position="795"/>
    </location>
</feature>
<feature type="compositionally biased region" description="Basic and acidic residues" evidence="1">
    <location>
        <begin position="1191"/>
        <end position="1202"/>
    </location>
</feature>
<organism evidence="2 3">
    <name type="scientific">Venturia effusa</name>
    <dbReference type="NCBI Taxonomy" id="50376"/>
    <lineage>
        <taxon>Eukaryota</taxon>
        <taxon>Fungi</taxon>
        <taxon>Dikarya</taxon>
        <taxon>Ascomycota</taxon>
        <taxon>Pezizomycotina</taxon>
        <taxon>Dothideomycetes</taxon>
        <taxon>Pleosporomycetidae</taxon>
        <taxon>Venturiales</taxon>
        <taxon>Venturiaceae</taxon>
        <taxon>Venturia</taxon>
    </lineage>
</organism>
<evidence type="ECO:0000313" key="3">
    <source>
        <dbReference type="Proteomes" id="UP000316270"/>
    </source>
</evidence>
<sequence>MKSRPARATNKSARKSKKKDKKAMEQAKDRRRSHSARAVKTDLPETPDPPRSSRSFSIKHSGQVEEDQVLHESCKEAEDERGKQHNPRDTFLKSGNNHAVSSNCSKLNGGYVHSEVQIDAQWFDVTDIRPEGNKGRRLEGMLPGNQGVLRPRLRSVLSRMRREHNTATEEALAKSRGDKAYQSWKAKQSNAAPILEVEENGYEASRGPAREDSNTYSFPSSPTSRRVTPPFENTTLSGDSTPMPEHNKSRRGKRKRKADLAEAQKRRKLTFEPGPAQEDISAAEEATVAAHKNKVSAARPGSKPQSLRLSPFVEIITNTTSGGSLQKAHKLASITVSRSNSISSGALEGHAASDETRLIVPTVAAIKEKGDALEEFTGASRVESTPLEPNTSPRNARRDSSREEIENRQGIPHNVLECCATPDHRSLTIERPARLEESGGLLNQDRTFTGTSAQPASQIHQDLPNSPTSYVRHNSTRHVLNDITSDAQQTRPLEERGVSLSMPSTSRTTPISLESDPEDDLEIISVKIAPTNLKKAQGDPPVPSPQNGLSRKPRQPSKPCPDTPAKDKKMSLSPAKPLSQTRKKGPPGVKELPTGAHPTLTNTRTPLNVKPGHRLNNNYDAVRSTSPGLMSGSGFPPREIEVHRSKKKTPNTTAPAEASTQARSGRKKGPPGLKTLPSANSFTPALVGYLINTKPGPIAVDEDADEELISPESSPGPGIARVQIEARLKETKFVHQKPLPISISSDEDSDDDSSTTSRANSISELHLQYRGNNPQGGTTALKPTPWKTSFQASSHTPERTSRSIVEQHEMWPEESRGSFAQAAIEYLNAVPQNKQIPMAAAEMLSLLGEQPEFNELCSQIKKSGRTFTKPAFARALLSELESDTLENPIDQTVTVNLTPPSRVEASTAAKLSLDVPGKMTPGLVMDTPPGSALSRYLVNPATGPRTAPKHPRVKVVRALPKSREVISLIEPDPTSTHETPSEHVPKQQKVSRLTADSNISSSEVIVLDSPALSSSFQPHYSSHPATHGQTRINEVLDHIAKRLLLHEGPDILTQFVKFTIAQIVEEEYNLFNAEKAVAKRQAGKVIQVSKREQRLSKSVRQPDFSVYNRFPDRLDRARNAAGTTGPLNFEWTWSVTGEMETKKIRARSTSISLPSEPIAQAPMARQAFPLTPRKIRGRSTTPELWLMPSQRDTRTDSDELAKSEGQSDDSESTATGDDFFDAEESLSTETI</sequence>
<dbReference type="Proteomes" id="UP000316270">
    <property type="component" value="Chromosome 1"/>
</dbReference>
<feature type="region of interest" description="Disordered" evidence="1">
    <location>
        <begin position="376"/>
        <end position="415"/>
    </location>
</feature>
<feature type="compositionally biased region" description="Basic and acidic residues" evidence="1">
    <location>
        <begin position="68"/>
        <end position="91"/>
    </location>
</feature>
<feature type="compositionally biased region" description="Basic and acidic residues" evidence="1">
    <location>
        <begin position="163"/>
        <end position="179"/>
    </location>
</feature>
<gene>
    <name evidence="2" type="ORF">FKW77_003036</name>
</gene>